<keyword evidence="2" id="KW-1133">Transmembrane helix</keyword>
<dbReference type="PANTHER" id="PTHR11683:SF12">
    <property type="entry name" value="M6, ISOFORM F"/>
    <property type="match status" value="1"/>
</dbReference>
<evidence type="ECO:0000313" key="3">
    <source>
        <dbReference type="Proteomes" id="UP000694843"/>
    </source>
</evidence>
<dbReference type="KEGG" id="hazt:108664473"/>
<protein>
    <submittedName>
        <fullName evidence="4">Uncharacterized protein LOC108664473 isoform X1</fullName>
    </submittedName>
</protein>
<feature type="compositionally biased region" description="Polar residues" evidence="1">
    <location>
        <begin position="35"/>
        <end position="64"/>
    </location>
</feature>
<feature type="transmembrane region" description="Helical" evidence="2">
    <location>
        <begin position="566"/>
        <end position="587"/>
    </location>
</feature>
<feature type="compositionally biased region" description="Basic and acidic residues" evidence="1">
    <location>
        <begin position="361"/>
        <end position="371"/>
    </location>
</feature>
<dbReference type="AlphaFoldDB" id="A0A8B7MYE6"/>
<dbReference type="GO" id="GO:0031175">
    <property type="term" value="P:neuron projection development"/>
    <property type="evidence" value="ECO:0007669"/>
    <property type="project" value="TreeGrafter"/>
</dbReference>
<reference evidence="4" key="1">
    <citation type="submission" date="2025-08" db="UniProtKB">
        <authorList>
            <consortium name="RefSeq"/>
        </authorList>
    </citation>
    <scope>IDENTIFICATION</scope>
    <source>
        <tissue evidence="4">Whole organism</tissue>
    </source>
</reference>
<keyword evidence="3" id="KW-1185">Reference proteome</keyword>
<name>A0A8B7MYE6_HYAAZ</name>
<keyword evidence="2" id="KW-0812">Transmembrane</keyword>
<dbReference type="InterPro" id="IPR001614">
    <property type="entry name" value="Myelin_PLP"/>
</dbReference>
<feature type="transmembrane region" description="Helical" evidence="2">
    <location>
        <begin position="439"/>
        <end position="465"/>
    </location>
</feature>
<accession>A0A8B7MYE6</accession>
<feature type="compositionally biased region" description="Polar residues" evidence="1">
    <location>
        <begin position="222"/>
        <end position="251"/>
    </location>
</feature>
<gene>
    <name evidence="4" type="primary">LOC108664473</name>
</gene>
<dbReference type="CTD" id="40383"/>
<dbReference type="GeneID" id="108664473"/>
<dbReference type="PANTHER" id="PTHR11683">
    <property type="entry name" value="MYELIN PROTEOLIPID"/>
    <property type="match status" value="1"/>
</dbReference>
<evidence type="ECO:0000256" key="1">
    <source>
        <dbReference type="SAM" id="MobiDB-lite"/>
    </source>
</evidence>
<dbReference type="RefSeq" id="XP_018006551.1">
    <property type="nucleotide sequence ID" value="XM_018151062.2"/>
</dbReference>
<dbReference type="OrthoDB" id="9993736at2759"/>
<feature type="compositionally biased region" description="Basic residues" evidence="1">
    <location>
        <begin position="175"/>
        <end position="188"/>
    </location>
</feature>
<proteinExistence type="predicted"/>
<feature type="transmembrane region" description="Helical" evidence="2">
    <location>
        <begin position="386"/>
        <end position="407"/>
    </location>
</feature>
<feature type="region of interest" description="Disordered" evidence="1">
    <location>
        <begin position="353"/>
        <end position="375"/>
    </location>
</feature>
<feature type="compositionally biased region" description="Polar residues" evidence="1">
    <location>
        <begin position="71"/>
        <end position="90"/>
    </location>
</feature>
<feature type="region of interest" description="Disordered" evidence="1">
    <location>
        <begin position="281"/>
        <end position="300"/>
    </location>
</feature>
<evidence type="ECO:0000313" key="4">
    <source>
        <dbReference type="RefSeq" id="XP_018006551.1"/>
    </source>
</evidence>
<feature type="compositionally biased region" description="Low complexity" evidence="1">
    <location>
        <begin position="138"/>
        <end position="147"/>
    </location>
</feature>
<organism evidence="3 4">
    <name type="scientific">Hyalella azteca</name>
    <name type="common">Amphipod</name>
    <dbReference type="NCBI Taxonomy" id="294128"/>
    <lineage>
        <taxon>Eukaryota</taxon>
        <taxon>Metazoa</taxon>
        <taxon>Ecdysozoa</taxon>
        <taxon>Arthropoda</taxon>
        <taxon>Crustacea</taxon>
        <taxon>Multicrustacea</taxon>
        <taxon>Malacostraca</taxon>
        <taxon>Eumalacostraca</taxon>
        <taxon>Peracarida</taxon>
        <taxon>Amphipoda</taxon>
        <taxon>Senticaudata</taxon>
        <taxon>Talitrida</taxon>
        <taxon>Talitroidea</taxon>
        <taxon>Hyalellidae</taxon>
        <taxon>Hyalella</taxon>
    </lineage>
</organism>
<evidence type="ECO:0000256" key="2">
    <source>
        <dbReference type="SAM" id="Phobius"/>
    </source>
</evidence>
<feature type="transmembrane region" description="Helical" evidence="2">
    <location>
        <begin position="485"/>
        <end position="508"/>
    </location>
</feature>
<keyword evidence="2" id="KW-0472">Membrane</keyword>
<dbReference type="Proteomes" id="UP000694843">
    <property type="component" value="Unplaced"/>
</dbReference>
<sequence length="625" mass="68401">MGSQNYLQAQPYRQSTLRSVYSVGDVEGVLGPPAFSQSPSSYSTSLNEPQSLYGFPSSSGSINDSAPARQQFPSSGSVKRQSVLRASQRNNPKRKAIALTSDQITAPLSLLTAFPTKTIDNPYASLVPRSVRRKSSETTNNTVTTNTSGEQASDPPPSYSPPRKTSSEDSVSRGNSRRNSARRPRSRRDSRPNPADTDSDQAGRSKKSVTTSDDSPCGCSVDMSQWGVQNGNHIHSESSGWSQNHPSSQVHPQIHASHPQQGLPRTLPPTNVPFQRISHTKYPSSPTDVDAGPEHKPSSGCRGVGRAPPSCCGHHCCQQPCACQASARNTCCSHHHNSCAQASACQNHAPLSQNKNNKHHQSSEEFSKIDKPQGSGCQDCMSRVPYATLIATVMCCVGVGVFCGTMYRGTTLTMRMLQEVFRLQIEWDRHSARVQPVQLTFLVVGASMGGLALMILFVGCLSTGATRARVYASWRGRVGGRISCALFMTLAYILVIVWLAVFAGLLLVTMLYSIAWLQCSVIPDNQCIDYNQLGFLFPGSTPEEDKRICQGERKLFCKDFVNNAEVMFIIATSATIVVILSLIHYLMCLAANYAHIKDQEKFMDLQDLQYLRDSSEMSTLPKDRF</sequence>
<feature type="region of interest" description="Disordered" evidence="1">
    <location>
        <begin position="130"/>
        <end position="269"/>
    </location>
</feature>
<dbReference type="Pfam" id="PF01275">
    <property type="entry name" value="Myelin_PLP"/>
    <property type="match status" value="1"/>
</dbReference>
<feature type="region of interest" description="Disordered" evidence="1">
    <location>
        <begin position="32"/>
        <end position="95"/>
    </location>
</feature>
<dbReference type="GO" id="GO:0005886">
    <property type="term" value="C:plasma membrane"/>
    <property type="evidence" value="ECO:0007669"/>
    <property type="project" value="TreeGrafter"/>
</dbReference>